<dbReference type="Gene3D" id="1.10.510.10">
    <property type="entry name" value="Transferase(Phosphotransferase) domain 1"/>
    <property type="match status" value="1"/>
</dbReference>
<dbReference type="InterPro" id="IPR000719">
    <property type="entry name" value="Prot_kinase_dom"/>
</dbReference>
<dbReference type="PROSITE" id="PS00107">
    <property type="entry name" value="PROTEIN_KINASE_ATP"/>
    <property type="match status" value="1"/>
</dbReference>
<dbReference type="EMBL" id="JBHFFA010000003">
    <property type="protein sequence ID" value="KAL2635927.1"/>
    <property type="molecule type" value="Genomic_DNA"/>
</dbReference>
<feature type="domain" description="Protein kinase" evidence="8">
    <location>
        <begin position="13"/>
        <end position="253"/>
    </location>
</feature>
<evidence type="ECO:0000256" key="1">
    <source>
        <dbReference type="ARBA" id="ARBA00022527"/>
    </source>
</evidence>
<dbReference type="SUPFAM" id="SSF56112">
    <property type="entry name" value="Protein kinase-like (PK-like)"/>
    <property type="match status" value="1"/>
</dbReference>
<keyword evidence="2" id="KW-0808">Transferase</keyword>
<keyword evidence="10" id="KW-1185">Reference proteome</keyword>
<accession>A0ABD1YYR6</accession>
<keyword evidence="5 6" id="KW-0067">ATP-binding</keyword>
<dbReference type="GO" id="GO:0004674">
    <property type="term" value="F:protein serine/threonine kinase activity"/>
    <property type="evidence" value="ECO:0007669"/>
    <property type="project" value="UniProtKB-KW"/>
</dbReference>
<keyword evidence="3 6" id="KW-0547">Nucleotide-binding</keyword>
<dbReference type="SMART" id="SM00220">
    <property type="entry name" value="S_TKc"/>
    <property type="match status" value="1"/>
</dbReference>
<evidence type="ECO:0000256" key="3">
    <source>
        <dbReference type="ARBA" id="ARBA00022741"/>
    </source>
</evidence>
<evidence type="ECO:0000256" key="4">
    <source>
        <dbReference type="ARBA" id="ARBA00022777"/>
    </source>
</evidence>
<evidence type="ECO:0000259" key="8">
    <source>
        <dbReference type="PROSITE" id="PS50011"/>
    </source>
</evidence>
<name>A0ABD1YYR6_9MARC</name>
<dbReference type="AlphaFoldDB" id="A0ABD1YYR6"/>
<dbReference type="InterPro" id="IPR011009">
    <property type="entry name" value="Kinase-like_dom_sf"/>
</dbReference>
<keyword evidence="4" id="KW-0418">Kinase</keyword>
<dbReference type="InterPro" id="IPR008271">
    <property type="entry name" value="Ser/Thr_kinase_AS"/>
</dbReference>
<dbReference type="PANTHER" id="PTHR46008:SF48">
    <property type="entry name" value="PROTEIN KINASE DOMAIN-CONTAINING PROTEIN"/>
    <property type="match status" value="1"/>
</dbReference>
<proteinExistence type="inferred from homology"/>
<dbReference type="InterPro" id="IPR017441">
    <property type="entry name" value="Protein_kinase_ATP_BS"/>
</dbReference>
<protein>
    <recommendedName>
        <fullName evidence="8">Protein kinase domain-containing protein</fullName>
    </recommendedName>
</protein>
<evidence type="ECO:0000256" key="2">
    <source>
        <dbReference type="ARBA" id="ARBA00022679"/>
    </source>
</evidence>
<dbReference type="PROSITE" id="PS50011">
    <property type="entry name" value="PROTEIN_KINASE_DOM"/>
    <property type="match status" value="1"/>
</dbReference>
<evidence type="ECO:0000313" key="10">
    <source>
        <dbReference type="Proteomes" id="UP001605036"/>
    </source>
</evidence>
<comment type="similarity">
    <text evidence="7">Belongs to the protein kinase superfamily.</text>
</comment>
<comment type="caution">
    <text evidence="9">The sequence shown here is derived from an EMBL/GenBank/DDBJ whole genome shotgun (WGS) entry which is preliminary data.</text>
</comment>
<organism evidence="9 10">
    <name type="scientific">Riccia fluitans</name>
    <dbReference type="NCBI Taxonomy" id="41844"/>
    <lineage>
        <taxon>Eukaryota</taxon>
        <taxon>Viridiplantae</taxon>
        <taxon>Streptophyta</taxon>
        <taxon>Embryophyta</taxon>
        <taxon>Marchantiophyta</taxon>
        <taxon>Marchantiopsida</taxon>
        <taxon>Marchantiidae</taxon>
        <taxon>Marchantiales</taxon>
        <taxon>Ricciaceae</taxon>
        <taxon>Riccia</taxon>
    </lineage>
</organism>
<keyword evidence="1 7" id="KW-0723">Serine/threonine-protein kinase</keyword>
<evidence type="ECO:0000313" key="9">
    <source>
        <dbReference type="EMBL" id="KAL2635927.1"/>
    </source>
</evidence>
<dbReference type="PANTHER" id="PTHR46008">
    <property type="entry name" value="LEAF RUST 10 DISEASE-RESISTANCE LOCUS RECEPTOR-LIKE PROTEIN KINASE-LIKE 1.4"/>
    <property type="match status" value="1"/>
</dbReference>
<dbReference type="PROSITE" id="PS00108">
    <property type="entry name" value="PROTEIN_KINASE_ST"/>
    <property type="match status" value="1"/>
</dbReference>
<evidence type="ECO:0000256" key="7">
    <source>
        <dbReference type="RuleBase" id="RU000304"/>
    </source>
</evidence>
<dbReference type="Proteomes" id="UP001605036">
    <property type="component" value="Unassembled WGS sequence"/>
</dbReference>
<dbReference type="InterPro" id="IPR001245">
    <property type="entry name" value="Ser-Thr/Tyr_kinase_cat_dom"/>
</dbReference>
<gene>
    <name evidence="9" type="ORF">R1flu_007406</name>
</gene>
<evidence type="ECO:0000256" key="6">
    <source>
        <dbReference type="PROSITE-ProRule" id="PRU10141"/>
    </source>
</evidence>
<reference evidence="9 10" key="1">
    <citation type="submission" date="2024-09" db="EMBL/GenBank/DDBJ databases">
        <title>Chromosome-scale assembly of Riccia fluitans.</title>
        <authorList>
            <person name="Paukszto L."/>
            <person name="Sawicki J."/>
            <person name="Karawczyk K."/>
            <person name="Piernik-Szablinska J."/>
            <person name="Szczecinska M."/>
            <person name="Mazdziarz M."/>
        </authorList>
    </citation>
    <scope>NUCLEOTIDE SEQUENCE [LARGE SCALE GENOMIC DNA]</scope>
    <source>
        <strain evidence="9">Rf_01</strain>
        <tissue evidence="9">Aerial parts of the thallus</tissue>
    </source>
</reference>
<evidence type="ECO:0000256" key="5">
    <source>
        <dbReference type="ARBA" id="ARBA00022840"/>
    </source>
</evidence>
<sequence length="323" mass="35749">MPLRELTRATDNFTESAQIGEGGFGTVYKGQLDDGTVVAIKRSKQKGTEEDRQQFLNEVRILSQGFKTQLETASPNRPADRGALNYLHSGASQPIIHRDVKSANILLTEELNVKVADFGISKLSPVEKTFVSTVRVQGTFGYIDPEYYERSQLTSKSDVYSFGVVLLELISAQSIIDPERPDGDTSIVTFARSLEQKGALASLVDPILRDSCDTETLESVSRMAALALRCLKPRSKERPNMKQVWDELQALWLRLDSDFIDNPVSDRSSEDFSGLLSNSFHHGNSWTTVPSVASTSGHYQVELSANVDNSRKSVHTCTNNNTV</sequence>
<dbReference type="Pfam" id="PF00069">
    <property type="entry name" value="Pkinase"/>
    <property type="match status" value="1"/>
</dbReference>
<dbReference type="Pfam" id="PF07714">
    <property type="entry name" value="PK_Tyr_Ser-Thr"/>
    <property type="match status" value="1"/>
</dbReference>
<feature type="binding site" evidence="6">
    <location>
        <position position="41"/>
    </location>
    <ligand>
        <name>ATP</name>
        <dbReference type="ChEBI" id="CHEBI:30616"/>
    </ligand>
</feature>
<dbReference type="Gene3D" id="3.30.200.20">
    <property type="entry name" value="Phosphorylase Kinase, domain 1"/>
    <property type="match status" value="1"/>
</dbReference>
<dbReference type="GO" id="GO:0005524">
    <property type="term" value="F:ATP binding"/>
    <property type="evidence" value="ECO:0007669"/>
    <property type="project" value="UniProtKB-UniRule"/>
</dbReference>